<protein>
    <recommendedName>
        <fullName evidence="7">Transcription factor domain-containing protein</fullName>
    </recommendedName>
</protein>
<keyword evidence="3" id="KW-0805">Transcription regulation</keyword>
<keyword evidence="2" id="KW-0862">Zinc</keyword>
<organism evidence="6">
    <name type="scientific">Penicillium chrysogenum</name>
    <name type="common">Penicillium notatum</name>
    <dbReference type="NCBI Taxonomy" id="5076"/>
    <lineage>
        <taxon>Eukaryota</taxon>
        <taxon>Fungi</taxon>
        <taxon>Dikarya</taxon>
        <taxon>Ascomycota</taxon>
        <taxon>Pezizomycotina</taxon>
        <taxon>Eurotiomycetes</taxon>
        <taxon>Eurotiomycetidae</taxon>
        <taxon>Eurotiales</taxon>
        <taxon>Aspergillaceae</taxon>
        <taxon>Penicillium</taxon>
        <taxon>Penicillium chrysogenum species complex</taxon>
    </lineage>
</organism>
<accession>A0A167WER7</accession>
<name>A0A167WER7_PENCH</name>
<keyword evidence="5" id="KW-0539">Nucleus</keyword>
<reference evidence="6" key="1">
    <citation type="journal article" date="2014" name="Genome Announc.">
        <title>Complete sequencing and chromosome-scale genome assembly of the industrial progenitor strain P2niaD18 from the penicillin producer Penicillium chrysogenum.</title>
        <authorList>
            <person name="Specht T."/>
            <person name="Dahlmann T.A."/>
            <person name="Zadra I."/>
            <person name="Kurnsteiner H."/>
            <person name="Kuck U."/>
        </authorList>
    </citation>
    <scope>NUCLEOTIDE SEQUENCE [LARGE SCALE GENOMIC DNA]</scope>
    <source>
        <strain evidence="6">P2niaD18</strain>
    </source>
</reference>
<keyword evidence="4" id="KW-0804">Transcription</keyword>
<evidence type="ECO:0000256" key="4">
    <source>
        <dbReference type="ARBA" id="ARBA00023163"/>
    </source>
</evidence>
<evidence type="ECO:0008006" key="7">
    <source>
        <dbReference type="Google" id="ProtNLM"/>
    </source>
</evidence>
<dbReference type="PhylomeDB" id="A0A167WER7"/>
<keyword evidence="1" id="KW-0479">Metal-binding</keyword>
<dbReference type="PANTHER" id="PTHR47660">
    <property type="entry name" value="TRANSCRIPTION FACTOR WITH C2H2 AND ZN(2)-CYS(6) DNA BINDING DOMAIN (EUROFUNG)-RELATED-RELATED"/>
    <property type="match status" value="1"/>
</dbReference>
<dbReference type="AlphaFoldDB" id="A0A167WER7"/>
<gene>
    <name evidence="6" type="ORF">EN45_016990</name>
</gene>
<sequence>MTPTETRPPLSDDAPRVIERQSARLRPTRAVPRIISAAMMTSPAVDVNGRGPAVICPLDLCMINLNFLESYNARAPFEYEAATASTLAPSVEAAENAVTQADHAAREERLCSAPDGGLFLCPKIMAMLNTSLRNLDMGPGPDNCLDLASQDKILSIVLSQMPLPFSLNAASFPSPELLDRLILYFLSVSFSSAGAWIYRSTFIPKQSRSEFVLAMAAAGAVLTPDSALRKLGFAMQEVVRHRLPAIFEADNTLIRDFGLHQHGGPDAHEPPQVENIVHCSETA</sequence>
<evidence type="ECO:0000256" key="2">
    <source>
        <dbReference type="ARBA" id="ARBA00022833"/>
    </source>
</evidence>
<evidence type="ECO:0000256" key="5">
    <source>
        <dbReference type="ARBA" id="ARBA00023242"/>
    </source>
</evidence>
<evidence type="ECO:0000256" key="3">
    <source>
        <dbReference type="ARBA" id="ARBA00023015"/>
    </source>
</evidence>
<dbReference type="PANTHER" id="PTHR47660:SF7">
    <property type="entry name" value="TRANSCRIPTION FACTOR WITH C2H2 AND ZN(2)-CYS(6) DNA BINDING DOMAIN (EUROFUNG)"/>
    <property type="match status" value="1"/>
</dbReference>
<dbReference type="Proteomes" id="UP000076449">
    <property type="component" value="Chromosome I"/>
</dbReference>
<evidence type="ECO:0000313" key="6">
    <source>
        <dbReference type="EMBL" id="KZN91559.1"/>
    </source>
</evidence>
<dbReference type="EMBL" id="CM002798">
    <property type="protein sequence ID" value="KZN91559.1"/>
    <property type="molecule type" value="Genomic_DNA"/>
</dbReference>
<dbReference type="GO" id="GO:0046872">
    <property type="term" value="F:metal ion binding"/>
    <property type="evidence" value="ECO:0007669"/>
    <property type="project" value="UniProtKB-KW"/>
</dbReference>
<proteinExistence type="predicted"/>
<evidence type="ECO:0000256" key="1">
    <source>
        <dbReference type="ARBA" id="ARBA00022723"/>
    </source>
</evidence>